<evidence type="ECO:0000313" key="2">
    <source>
        <dbReference type="EMBL" id="CAG5076398.1"/>
    </source>
</evidence>
<feature type="region of interest" description="Disordered" evidence="1">
    <location>
        <begin position="1"/>
        <end position="21"/>
    </location>
</feature>
<dbReference type="EMBL" id="OU015568">
    <property type="protein sequence ID" value="CAG5076398.1"/>
    <property type="molecule type" value="Genomic_DNA"/>
</dbReference>
<keyword evidence="3" id="KW-1185">Reference proteome</keyword>
<reference evidence="2 3" key="1">
    <citation type="submission" date="2021-04" db="EMBL/GenBank/DDBJ databases">
        <authorList>
            <person name="Bliznina A."/>
        </authorList>
    </citation>
    <scope>NUCLEOTIDE SEQUENCE [LARGE SCALE GENOMIC DNA]</scope>
</reference>
<evidence type="ECO:0000313" key="3">
    <source>
        <dbReference type="Proteomes" id="UP001158576"/>
    </source>
</evidence>
<evidence type="ECO:0000256" key="1">
    <source>
        <dbReference type="SAM" id="MobiDB-lite"/>
    </source>
</evidence>
<protein>
    <submittedName>
        <fullName evidence="2">Oidioi.mRNA.OKI2018_I69.PAR.g8452.t1.cds</fullName>
    </submittedName>
</protein>
<gene>
    <name evidence="2" type="ORF">OKIOD_LOCUS10</name>
</gene>
<accession>A0ABN7RLD7</accession>
<sequence length="128" mass="14447">MSEDVLLSDSESFHSGLSEKDLKENDYDDEAKYIRGSSFDMFEFERVDQRGRTPLHIAISLGHFEIGIWEADQADKNMFGRTNNILAGYSNKAVLALPDIPMLEGCRKAAVDRQVAVSILFRFVALFP</sequence>
<proteinExistence type="predicted"/>
<organism evidence="2 3">
    <name type="scientific">Oikopleura dioica</name>
    <name type="common">Tunicate</name>
    <dbReference type="NCBI Taxonomy" id="34765"/>
    <lineage>
        <taxon>Eukaryota</taxon>
        <taxon>Metazoa</taxon>
        <taxon>Chordata</taxon>
        <taxon>Tunicata</taxon>
        <taxon>Appendicularia</taxon>
        <taxon>Copelata</taxon>
        <taxon>Oikopleuridae</taxon>
        <taxon>Oikopleura</taxon>
    </lineage>
</organism>
<dbReference type="Proteomes" id="UP001158576">
    <property type="component" value="Chromosome PAR"/>
</dbReference>
<name>A0ABN7RLD7_OIKDI</name>